<dbReference type="PANTHER" id="PTHR24033">
    <property type="entry name" value="EGF-LIKE DOMAIN-CONTAINING PROTEIN"/>
    <property type="match status" value="1"/>
</dbReference>
<keyword evidence="4" id="KW-0732">Signal</keyword>
<dbReference type="EMBL" id="CAJFCJ010000028">
    <property type="protein sequence ID" value="CAD5125599.1"/>
    <property type="molecule type" value="Genomic_DNA"/>
</dbReference>
<evidence type="ECO:0000256" key="3">
    <source>
        <dbReference type="SAM" id="Phobius"/>
    </source>
</evidence>
<evidence type="ECO:0000313" key="7">
    <source>
        <dbReference type="EMBL" id="CAD5125599.1"/>
    </source>
</evidence>
<dbReference type="SUPFAM" id="SSF53300">
    <property type="entry name" value="vWA-like"/>
    <property type="match status" value="1"/>
</dbReference>
<feature type="signal peptide" evidence="4">
    <location>
        <begin position="1"/>
        <end position="15"/>
    </location>
</feature>
<dbReference type="PANTHER" id="PTHR24033:SF151">
    <property type="entry name" value="NOTCH 2"/>
    <property type="match status" value="1"/>
</dbReference>
<feature type="domain" description="VWFA" evidence="6">
    <location>
        <begin position="31"/>
        <end position="181"/>
    </location>
</feature>
<keyword evidence="3" id="KW-0472">Membrane</keyword>
<comment type="caution">
    <text evidence="1">Lacks conserved residue(s) required for the propagation of feature annotation.</text>
</comment>
<dbReference type="SUPFAM" id="SSF57196">
    <property type="entry name" value="EGF/Laminin"/>
    <property type="match status" value="1"/>
</dbReference>
<dbReference type="InterPro" id="IPR011641">
    <property type="entry name" value="Tyr-kin_ephrin_A/B_rcpt-like"/>
</dbReference>
<dbReference type="Gene3D" id="3.40.50.410">
    <property type="entry name" value="von Willebrand factor, type A domain"/>
    <property type="match status" value="1"/>
</dbReference>
<dbReference type="Proteomes" id="UP000549394">
    <property type="component" value="Unassembled WGS sequence"/>
</dbReference>
<accession>A0A7I8WBZ5</accession>
<dbReference type="AlphaFoldDB" id="A0A7I8WBZ5"/>
<evidence type="ECO:0000256" key="4">
    <source>
        <dbReference type="SAM" id="SignalP"/>
    </source>
</evidence>
<dbReference type="PROSITE" id="PS00022">
    <property type="entry name" value="EGF_1"/>
    <property type="match status" value="2"/>
</dbReference>
<keyword evidence="3" id="KW-0812">Transmembrane</keyword>
<feature type="disulfide bond" evidence="1">
    <location>
        <begin position="367"/>
        <end position="376"/>
    </location>
</feature>
<feature type="transmembrane region" description="Helical" evidence="3">
    <location>
        <begin position="427"/>
        <end position="453"/>
    </location>
</feature>
<feature type="domain" description="EGF-like" evidence="5">
    <location>
        <begin position="341"/>
        <end position="377"/>
    </location>
</feature>
<dbReference type="Gene3D" id="2.10.25.10">
    <property type="entry name" value="Laminin"/>
    <property type="match status" value="1"/>
</dbReference>
<dbReference type="CDD" id="cd00198">
    <property type="entry name" value="vWFA"/>
    <property type="match status" value="1"/>
</dbReference>
<evidence type="ECO:0000259" key="6">
    <source>
        <dbReference type="PROSITE" id="PS50234"/>
    </source>
</evidence>
<organism evidence="7 8">
    <name type="scientific">Dimorphilus gyrociliatus</name>
    <dbReference type="NCBI Taxonomy" id="2664684"/>
    <lineage>
        <taxon>Eukaryota</taxon>
        <taxon>Metazoa</taxon>
        <taxon>Spiralia</taxon>
        <taxon>Lophotrochozoa</taxon>
        <taxon>Annelida</taxon>
        <taxon>Polychaeta</taxon>
        <taxon>Polychaeta incertae sedis</taxon>
        <taxon>Dinophilidae</taxon>
        <taxon>Dimorphilus</taxon>
    </lineage>
</organism>
<dbReference type="PROSITE" id="PS50234">
    <property type="entry name" value="VWFA"/>
    <property type="match status" value="1"/>
</dbReference>
<sequence>MFRIVLFLLIPIVSTDVTEKFLTKIQQENVDIIFIFDRSNLSSKNKFYINQKPLVKIFIRSFMKISEKYSHVGIISYGRDVTIEFDGISKNTNTSKCFLVDNEQFWNNIEYSKSPNSNNGSVLHEALQAAIDIFEIAKTDSSPRSRIIFLFSNGVLKEDEQLVNSKFNKLKQSTIDVFVAGNEGGSGLAVNDGGYGRIALWENRLDQKLTMTIGDKNNHDKKYSSVPYKKDCLKDNETPLCNVISGYSSCLCSAGYYRKEFDCSKCEVNTFKETIGDGKCISCPPGYGTSSKGSTKGSDCKCLEVNTCRGSCDNKICKNGKCNLGSCVCNEGYTGETCEEKINYCSTNPCKNYGQCKSLFFGPFCYCINDYEGEFCQNSISECGNDLCAPGFSCLDKIYGYDCINTSLIMTSTKLPKEEDNNTSIQFLIIIICAPIGVLFVILIISIIGFQIWKRKRRVILRSRYAQNTHGQKSPPQLPPRMPGNIFSEVSKIAARTTTSVKRTYRRVSDSVWRVRSRKDEMDDVYANNPTTSTKLSHRVPPPPPPPKNKSAVPDSIYSNLPCFRNFESWLPFFEETVDFSRVSMLGVIKTSTEYILDTLPCPTEKDIASLRSAMEQKRNGLITVLKHSYIISSNNGTEMHMNAKGTNNRAQILYIIKASSYFILSGTTRNNFSTECLQKAKEIASHLAGFEK</sequence>
<feature type="chain" id="PRO_5029702307" evidence="4">
    <location>
        <begin position="16"/>
        <end position="693"/>
    </location>
</feature>
<evidence type="ECO:0000256" key="1">
    <source>
        <dbReference type="PROSITE-ProRule" id="PRU00076"/>
    </source>
</evidence>
<dbReference type="InterPro" id="IPR002035">
    <property type="entry name" value="VWF_A"/>
</dbReference>
<keyword evidence="1" id="KW-1015">Disulfide bond</keyword>
<dbReference type="PROSITE" id="PS01186">
    <property type="entry name" value="EGF_2"/>
    <property type="match status" value="1"/>
</dbReference>
<reference evidence="7 8" key="1">
    <citation type="submission" date="2020-08" db="EMBL/GenBank/DDBJ databases">
        <authorList>
            <person name="Hejnol A."/>
        </authorList>
    </citation>
    <scope>NUCLEOTIDE SEQUENCE [LARGE SCALE GENOMIC DNA]</scope>
</reference>
<feature type="region of interest" description="Disordered" evidence="2">
    <location>
        <begin position="523"/>
        <end position="552"/>
    </location>
</feature>
<gene>
    <name evidence="7" type="ORF">DGYR_LOCUS12948</name>
</gene>
<protein>
    <submittedName>
        <fullName evidence="7">DgyrCDS13800</fullName>
    </submittedName>
</protein>
<dbReference type="OrthoDB" id="5953235at2759"/>
<dbReference type="SMART" id="SM01411">
    <property type="entry name" value="Ephrin_rec_like"/>
    <property type="match status" value="1"/>
</dbReference>
<keyword evidence="1" id="KW-0245">EGF-like domain</keyword>
<dbReference type="SMART" id="SM00181">
    <property type="entry name" value="EGF"/>
    <property type="match status" value="3"/>
</dbReference>
<keyword evidence="8" id="KW-1185">Reference proteome</keyword>
<comment type="caution">
    <text evidence="7">The sequence shown here is derived from an EMBL/GenBank/DDBJ whole genome shotgun (WGS) entry which is preliminary data.</text>
</comment>
<dbReference type="InterPro" id="IPR036465">
    <property type="entry name" value="vWFA_dom_sf"/>
</dbReference>
<proteinExistence type="predicted"/>
<dbReference type="InterPro" id="IPR000742">
    <property type="entry name" value="EGF"/>
</dbReference>
<keyword evidence="3" id="KW-1133">Transmembrane helix</keyword>
<dbReference type="PROSITE" id="PS50026">
    <property type="entry name" value="EGF_3"/>
    <property type="match status" value="1"/>
</dbReference>
<evidence type="ECO:0000259" key="5">
    <source>
        <dbReference type="PROSITE" id="PS50026"/>
    </source>
</evidence>
<name>A0A7I8WBZ5_9ANNE</name>
<dbReference type="Pfam" id="PF00092">
    <property type="entry name" value="VWA"/>
    <property type="match status" value="1"/>
</dbReference>
<dbReference type="InterPro" id="IPR051830">
    <property type="entry name" value="NOTCH_homolog"/>
</dbReference>
<evidence type="ECO:0000256" key="2">
    <source>
        <dbReference type="SAM" id="MobiDB-lite"/>
    </source>
</evidence>
<dbReference type="Pfam" id="PF07699">
    <property type="entry name" value="Ephrin_rec_like"/>
    <property type="match status" value="1"/>
</dbReference>
<evidence type="ECO:0000313" key="8">
    <source>
        <dbReference type="Proteomes" id="UP000549394"/>
    </source>
</evidence>